<organism evidence="1 2">
    <name type="scientific">Sutcliffiella horikoshii</name>
    <dbReference type="NCBI Taxonomy" id="79883"/>
    <lineage>
        <taxon>Bacteria</taxon>
        <taxon>Bacillati</taxon>
        <taxon>Bacillota</taxon>
        <taxon>Bacilli</taxon>
        <taxon>Bacillales</taxon>
        <taxon>Bacillaceae</taxon>
        <taxon>Sutcliffiella</taxon>
    </lineage>
</organism>
<dbReference type="GeneID" id="96737159"/>
<proteinExistence type="predicted"/>
<protein>
    <submittedName>
        <fullName evidence="1">Uncharacterized protein</fullName>
    </submittedName>
</protein>
<gene>
    <name evidence="1" type="ORF">B4U37_01710</name>
</gene>
<evidence type="ECO:0000313" key="1">
    <source>
        <dbReference type="EMBL" id="ART74841.1"/>
    </source>
</evidence>
<name>A0ABM6KEJ1_9BACI</name>
<dbReference type="RefSeq" id="WP_088016804.1">
    <property type="nucleotide sequence ID" value="NZ_CP020880.1"/>
</dbReference>
<accession>A0ABM6KEJ1</accession>
<sequence length="105" mass="12101">MKRILKDKGYKQVLYLQTECQYNKLEDATGKEDAVLFQMGQYSLIGHQIDSGVTCSVAEARKFANYILSLCDSIEQSTPKQFTEDITDIKLKRVRPEDIFEEDLD</sequence>
<keyword evidence="2" id="KW-1185">Reference proteome</keyword>
<dbReference type="EMBL" id="CP020880">
    <property type="protein sequence ID" value="ART74841.1"/>
    <property type="molecule type" value="Genomic_DNA"/>
</dbReference>
<dbReference type="Proteomes" id="UP000195573">
    <property type="component" value="Chromosome"/>
</dbReference>
<reference evidence="1 2" key="1">
    <citation type="submission" date="2017-04" db="EMBL/GenBank/DDBJ databases">
        <title>Complete Genome Sequence of the Bacillus horikoshii 20a strain from Cuatro Cienegas, Coahuila, Mexico.</title>
        <authorList>
            <person name="Zarza E."/>
            <person name="Alcaraz L.D."/>
            <person name="Aguilar-Salinas B."/>
            <person name="Islas A."/>
            <person name="Olmedo-Alvarez G."/>
        </authorList>
    </citation>
    <scope>NUCLEOTIDE SEQUENCE [LARGE SCALE GENOMIC DNA]</scope>
    <source>
        <strain evidence="1 2">20a</strain>
    </source>
</reference>
<evidence type="ECO:0000313" key="2">
    <source>
        <dbReference type="Proteomes" id="UP000195573"/>
    </source>
</evidence>